<feature type="binding site" evidence="5">
    <location>
        <position position="153"/>
    </location>
    <ligand>
        <name>Zn(2+)</name>
        <dbReference type="ChEBI" id="CHEBI:29105"/>
    </ligand>
</feature>
<dbReference type="InterPro" id="IPR036265">
    <property type="entry name" value="HIT-like_sf"/>
</dbReference>
<keyword evidence="5" id="KW-0479">Metal-binding</keyword>
<gene>
    <name evidence="7" type="ORF">AB1Y20_000416</name>
</gene>
<dbReference type="InterPro" id="IPR053177">
    <property type="entry name" value="ADP-glucose_phosphorylase"/>
</dbReference>
<proteinExistence type="predicted"/>
<keyword evidence="1" id="KW-0808">Transferase</keyword>
<dbReference type="GO" id="GO:0008108">
    <property type="term" value="F:UDP-glucose:hexose-1-phosphate uridylyltransferase activity"/>
    <property type="evidence" value="ECO:0007669"/>
    <property type="project" value="InterPro"/>
</dbReference>
<feature type="binding site" evidence="5">
    <location>
        <position position="75"/>
    </location>
    <ligand>
        <name>Zn(2+)</name>
        <dbReference type="ChEBI" id="CHEBI:29105"/>
    </ligand>
</feature>
<dbReference type="Gene3D" id="3.30.428.10">
    <property type="entry name" value="HIT-like"/>
    <property type="match status" value="2"/>
</dbReference>
<dbReference type="PANTHER" id="PTHR42763">
    <property type="entry name" value="ADP-GLUCOSE PHOSPHORYLASE"/>
    <property type="match status" value="1"/>
</dbReference>
<keyword evidence="2" id="KW-0548">Nucleotidyltransferase</keyword>
<feature type="domain" description="Galactose-1-phosphate uridyl transferase N-terminal" evidence="6">
    <location>
        <begin position="30"/>
        <end position="217"/>
    </location>
</feature>
<evidence type="ECO:0000256" key="3">
    <source>
        <dbReference type="ARBA" id="ARBA00023277"/>
    </source>
</evidence>
<organism evidence="7 8">
    <name type="scientific">Prymnesium parvum</name>
    <name type="common">Toxic golden alga</name>
    <dbReference type="NCBI Taxonomy" id="97485"/>
    <lineage>
        <taxon>Eukaryota</taxon>
        <taxon>Haptista</taxon>
        <taxon>Haptophyta</taxon>
        <taxon>Prymnesiophyceae</taxon>
        <taxon>Prymnesiales</taxon>
        <taxon>Prymnesiaceae</taxon>
        <taxon>Prymnesium</taxon>
    </lineage>
</organism>
<dbReference type="GO" id="GO:0006012">
    <property type="term" value="P:galactose metabolic process"/>
    <property type="evidence" value="ECO:0007669"/>
    <property type="project" value="InterPro"/>
</dbReference>
<protein>
    <recommendedName>
        <fullName evidence="6">Galactose-1-phosphate uridyl transferase N-terminal domain-containing protein</fullName>
    </recommendedName>
</protein>
<dbReference type="InterPro" id="IPR001937">
    <property type="entry name" value="GalP_UDPtransf1"/>
</dbReference>
<evidence type="ECO:0000256" key="5">
    <source>
        <dbReference type="PIRSR" id="PIRSR000808-3"/>
    </source>
</evidence>
<dbReference type="PANTHER" id="PTHR42763:SF2">
    <property type="entry name" value="ADP-GLUCOSE PHOSPHORYLASE"/>
    <property type="match status" value="1"/>
</dbReference>
<evidence type="ECO:0000256" key="1">
    <source>
        <dbReference type="ARBA" id="ARBA00022679"/>
    </source>
</evidence>
<dbReference type="AlphaFoldDB" id="A0AB34K4U2"/>
<evidence type="ECO:0000313" key="7">
    <source>
        <dbReference type="EMBL" id="KAL1529469.1"/>
    </source>
</evidence>
<keyword evidence="3" id="KW-0119">Carbohydrate metabolism</keyword>
<comment type="cofactor">
    <cofactor evidence="5">
        <name>Zn(2+)</name>
        <dbReference type="ChEBI" id="CHEBI:29105"/>
    </cofactor>
    <text evidence="5">Binds 1 zinc ion per subunit.</text>
</comment>
<sequence length="394" mass="45091">MLPTSRCATRVARRFMCAQHRGHGKSVRLNEFRHNLATDEWVVFSAARQNRPRQVTQKWQADERLSEMPEHVSSCPFCPGNEHLTPPPLLTNMDEAGRDWRLRIVPNKYPVVTLSRESLGSVNDNPRESDSYLMEEHVNAFGFHEVVVETSKHNLPLSLADPQTVEHLVHAFKRRGLAMMEMDSSLRHVMYFKNSGGRAGASMQHPHSQIVGLPIVPAEVAHRQRHAREWYLRFQKNVFQYTLDETARQRDQGGMHRVVVEDDHFMCFVPYAALSPFSLWIVPKGSTSAHFHRASTEQLSSFARMLRYALQCLHVGLDEPDFNLVIRSAALETGAMSVYRPERYFRWYCLIVPRLDMGAMGGFEYSTGIQSNSSFPEDDAAFLREVGQQLPITP</sequence>
<dbReference type="InterPro" id="IPR005849">
    <property type="entry name" value="GalP_Utransf_N"/>
</dbReference>
<evidence type="ECO:0000259" key="6">
    <source>
        <dbReference type="Pfam" id="PF01087"/>
    </source>
</evidence>
<comment type="caution">
    <text evidence="7">The sequence shown here is derived from an EMBL/GenBank/DDBJ whole genome shotgun (WGS) entry which is preliminary data.</text>
</comment>
<keyword evidence="8" id="KW-1185">Reference proteome</keyword>
<reference evidence="7 8" key="1">
    <citation type="journal article" date="2024" name="Science">
        <title>Giant polyketide synthase enzymes in the biosynthesis of giant marine polyether toxins.</title>
        <authorList>
            <person name="Fallon T.R."/>
            <person name="Shende V.V."/>
            <person name="Wierzbicki I.H."/>
            <person name="Pendleton A.L."/>
            <person name="Watervoot N.F."/>
            <person name="Auber R.P."/>
            <person name="Gonzalez D.J."/>
            <person name="Wisecaver J.H."/>
            <person name="Moore B.S."/>
        </authorList>
    </citation>
    <scope>NUCLEOTIDE SEQUENCE [LARGE SCALE GENOMIC DNA]</scope>
    <source>
        <strain evidence="7 8">12B1</strain>
    </source>
</reference>
<dbReference type="EMBL" id="JBGBPQ010000001">
    <property type="protein sequence ID" value="KAL1529469.1"/>
    <property type="molecule type" value="Genomic_DNA"/>
</dbReference>
<dbReference type="Proteomes" id="UP001515480">
    <property type="component" value="Unassembled WGS sequence"/>
</dbReference>
<dbReference type="PIRSF" id="PIRSF000808">
    <property type="entry name" value="GalT"/>
    <property type="match status" value="1"/>
</dbReference>
<feature type="binding site" evidence="5">
    <location>
        <position position="78"/>
    </location>
    <ligand>
        <name>Zn(2+)</name>
        <dbReference type="ChEBI" id="CHEBI:29105"/>
    </ligand>
</feature>
<name>A0AB34K4U2_PRYPA</name>
<dbReference type="Pfam" id="PF01087">
    <property type="entry name" value="GalP_UDP_transf"/>
    <property type="match status" value="1"/>
</dbReference>
<accession>A0AB34K4U2</accession>
<dbReference type="GO" id="GO:0008270">
    <property type="term" value="F:zinc ion binding"/>
    <property type="evidence" value="ECO:0007669"/>
    <property type="project" value="InterPro"/>
</dbReference>
<feature type="active site" description="Tele-UMP-histidine intermediate" evidence="4">
    <location>
        <position position="207"/>
    </location>
</feature>
<evidence type="ECO:0000256" key="2">
    <source>
        <dbReference type="ARBA" id="ARBA00022695"/>
    </source>
</evidence>
<evidence type="ECO:0000256" key="4">
    <source>
        <dbReference type="PIRSR" id="PIRSR000808-1"/>
    </source>
</evidence>
<dbReference type="SUPFAM" id="SSF54197">
    <property type="entry name" value="HIT-like"/>
    <property type="match status" value="2"/>
</dbReference>
<feature type="binding site" evidence="5">
    <location>
        <position position="205"/>
    </location>
    <ligand>
        <name>Zn(2+)</name>
        <dbReference type="ChEBI" id="CHEBI:29105"/>
    </ligand>
</feature>
<keyword evidence="5" id="KW-0862">Zinc</keyword>
<evidence type="ECO:0000313" key="8">
    <source>
        <dbReference type="Proteomes" id="UP001515480"/>
    </source>
</evidence>